<feature type="domain" description="Phosphatidic acid phosphatase type 2/haloperoxidase" evidence="3">
    <location>
        <begin position="185"/>
        <end position="256"/>
    </location>
</feature>
<feature type="region of interest" description="Disordered" evidence="1">
    <location>
        <begin position="1"/>
        <end position="67"/>
    </location>
</feature>
<feature type="transmembrane region" description="Helical" evidence="2">
    <location>
        <begin position="151"/>
        <end position="173"/>
    </location>
</feature>
<reference evidence="4 5" key="1">
    <citation type="submission" date="2022-04" db="EMBL/GenBank/DDBJ databases">
        <title>Streptomyces sp. nov. LCR6-01 isolated from Lichen of Dirinaria sp.</title>
        <authorList>
            <person name="Kanchanasin P."/>
            <person name="Tanasupawat S."/>
            <person name="Phongsopitanun W."/>
        </authorList>
    </citation>
    <scope>NUCLEOTIDE SEQUENCE [LARGE SCALE GENOMIC DNA]</scope>
    <source>
        <strain evidence="4 5">LCR6-01</strain>
    </source>
</reference>
<dbReference type="Proteomes" id="UP001522868">
    <property type="component" value="Unassembled WGS sequence"/>
</dbReference>
<evidence type="ECO:0000313" key="4">
    <source>
        <dbReference type="EMBL" id="MCK8680367.1"/>
    </source>
</evidence>
<organism evidence="4 5">
    <name type="scientific">Streptomyces lichenis</name>
    <dbReference type="NCBI Taxonomy" id="2306967"/>
    <lineage>
        <taxon>Bacteria</taxon>
        <taxon>Bacillati</taxon>
        <taxon>Actinomycetota</taxon>
        <taxon>Actinomycetes</taxon>
        <taxon>Kitasatosporales</taxon>
        <taxon>Streptomycetaceae</taxon>
        <taxon>Streptomyces</taxon>
    </lineage>
</organism>
<keyword evidence="2" id="KW-0812">Transmembrane</keyword>
<feature type="transmembrane region" description="Helical" evidence="2">
    <location>
        <begin position="238"/>
        <end position="256"/>
    </location>
</feature>
<protein>
    <submittedName>
        <fullName evidence="4">Phosphatase PAP2 family protein</fullName>
    </submittedName>
</protein>
<evidence type="ECO:0000256" key="1">
    <source>
        <dbReference type="SAM" id="MobiDB-lite"/>
    </source>
</evidence>
<evidence type="ECO:0000313" key="5">
    <source>
        <dbReference type="Proteomes" id="UP001522868"/>
    </source>
</evidence>
<keyword evidence="5" id="KW-1185">Reference proteome</keyword>
<sequence length="275" mass="28477">MRETPRPQGTAGDHGAEPPQPRTGSAQAHTAGASRSGSPLRSDGRPPHTPRGARHTDEAGPPGTTPPVPGRPALLVLLLPLLAVLLFGAATWQVLARGPVVRLDERISGGLVGAVPAPLAEAGADLGNMPVAVPVLLVAVVWALRRGARAAAGWAAGAMLLVPALVVPLKLLVDRVGPMTEASGYYPSGHTATAMVAYGGAALLARERWRWAVPAAVVLTAATGTGLMLRGYHWPLDVFGSLCLGVLLLAPLWWVSSSGRRRSSGRTPRRRTGPS</sequence>
<comment type="caution">
    <text evidence="4">The sequence shown here is derived from an EMBL/GenBank/DDBJ whole genome shotgun (WGS) entry which is preliminary data.</text>
</comment>
<feature type="transmembrane region" description="Helical" evidence="2">
    <location>
        <begin position="211"/>
        <end position="232"/>
    </location>
</feature>
<feature type="transmembrane region" description="Helical" evidence="2">
    <location>
        <begin position="185"/>
        <end position="204"/>
    </location>
</feature>
<feature type="transmembrane region" description="Helical" evidence="2">
    <location>
        <begin position="126"/>
        <end position="144"/>
    </location>
</feature>
<evidence type="ECO:0000259" key="3">
    <source>
        <dbReference type="Pfam" id="PF01569"/>
    </source>
</evidence>
<dbReference type="InterPro" id="IPR036938">
    <property type="entry name" value="PAP2/HPO_sf"/>
</dbReference>
<evidence type="ECO:0000256" key="2">
    <source>
        <dbReference type="SAM" id="Phobius"/>
    </source>
</evidence>
<feature type="transmembrane region" description="Helical" evidence="2">
    <location>
        <begin position="74"/>
        <end position="95"/>
    </location>
</feature>
<keyword evidence="2" id="KW-1133">Transmembrane helix</keyword>
<name>A0ABT0IGB2_9ACTN</name>
<dbReference type="SUPFAM" id="SSF48317">
    <property type="entry name" value="Acid phosphatase/Vanadium-dependent haloperoxidase"/>
    <property type="match status" value="1"/>
</dbReference>
<feature type="compositionally biased region" description="Polar residues" evidence="1">
    <location>
        <begin position="22"/>
        <end position="39"/>
    </location>
</feature>
<keyword evidence="2" id="KW-0472">Membrane</keyword>
<dbReference type="EMBL" id="JALPTH010000026">
    <property type="protein sequence ID" value="MCK8680367.1"/>
    <property type="molecule type" value="Genomic_DNA"/>
</dbReference>
<gene>
    <name evidence="4" type="ORF">M1O15_23815</name>
</gene>
<proteinExistence type="predicted"/>
<dbReference type="Gene3D" id="1.20.144.10">
    <property type="entry name" value="Phosphatidic acid phosphatase type 2/haloperoxidase"/>
    <property type="match status" value="1"/>
</dbReference>
<dbReference type="Pfam" id="PF01569">
    <property type="entry name" value="PAP2"/>
    <property type="match status" value="1"/>
</dbReference>
<accession>A0ABT0IGB2</accession>
<dbReference type="InterPro" id="IPR000326">
    <property type="entry name" value="PAP2/HPO"/>
</dbReference>